<feature type="region of interest" description="Disordered" evidence="1">
    <location>
        <begin position="1"/>
        <end position="21"/>
    </location>
</feature>
<dbReference type="EMBL" id="ML119691">
    <property type="protein sequence ID" value="RPA80150.1"/>
    <property type="molecule type" value="Genomic_DNA"/>
</dbReference>
<keyword evidence="3" id="KW-1185">Reference proteome</keyword>
<evidence type="ECO:0000313" key="2">
    <source>
        <dbReference type="EMBL" id="RPA80150.1"/>
    </source>
</evidence>
<organism evidence="2 3">
    <name type="scientific">Ascobolus immersus RN42</name>
    <dbReference type="NCBI Taxonomy" id="1160509"/>
    <lineage>
        <taxon>Eukaryota</taxon>
        <taxon>Fungi</taxon>
        <taxon>Dikarya</taxon>
        <taxon>Ascomycota</taxon>
        <taxon>Pezizomycotina</taxon>
        <taxon>Pezizomycetes</taxon>
        <taxon>Pezizales</taxon>
        <taxon>Ascobolaceae</taxon>
        <taxon>Ascobolus</taxon>
    </lineage>
</organism>
<proteinExistence type="predicted"/>
<name>A0A3N4I7R0_ASCIM</name>
<protein>
    <submittedName>
        <fullName evidence="2">Uncharacterized protein</fullName>
    </submittedName>
</protein>
<evidence type="ECO:0000313" key="3">
    <source>
        <dbReference type="Proteomes" id="UP000275078"/>
    </source>
</evidence>
<gene>
    <name evidence="2" type="ORF">BJ508DRAFT_327642</name>
</gene>
<reference evidence="2 3" key="1">
    <citation type="journal article" date="2018" name="Nat. Ecol. Evol.">
        <title>Pezizomycetes genomes reveal the molecular basis of ectomycorrhizal truffle lifestyle.</title>
        <authorList>
            <person name="Murat C."/>
            <person name="Payen T."/>
            <person name="Noel B."/>
            <person name="Kuo A."/>
            <person name="Morin E."/>
            <person name="Chen J."/>
            <person name="Kohler A."/>
            <person name="Krizsan K."/>
            <person name="Balestrini R."/>
            <person name="Da Silva C."/>
            <person name="Montanini B."/>
            <person name="Hainaut M."/>
            <person name="Levati E."/>
            <person name="Barry K.W."/>
            <person name="Belfiori B."/>
            <person name="Cichocki N."/>
            <person name="Clum A."/>
            <person name="Dockter R.B."/>
            <person name="Fauchery L."/>
            <person name="Guy J."/>
            <person name="Iotti M."/>
            <person name="Le Tacon F."/>
            <person name="Lindquist E.A."/>
            <person name="Lipzen A."/>
            <person name="Malagnac F."/>
            <person name="Mello A."/>
            <person name="Molinier V."/>
            <person name="Miyauchi S."/>
            <person name="Poulain J."/>
            <person name="Riccioni C."/>
            <person name="Rubini A."/>
            <person name="Sitrit Y."/>
            <person name="Splivallo R."/>
            <person name="Traeger S."/>
            <person name="Wang M."/>
            <person name="Zifcakova L."/>
            <person name="Wipf D."/>
            <person name="Zambonelli A."/>
            <person name="Paolocci F."/>
            <person name="Nowrousian M."/>
            <person name="Ottonello S."/>
            <person name="Baldrian P."/>
            <person name="Spatafora J.W."/>
            <person name="Henrissat B."/>
            <person name="Nagy L.G."/>
            <person name="Aury J.M."/>
            <person name="Wincker P."/>
            <person name="Grigoriev I.V."/>
            <person name="Bonfante P."/>
            <person name="Martin F.M."/>
        </authorList>
    </citation>
    <scope>NUCLEOTIDE SEQUENCE [LARGE SCALE GENOMIC DNA]</scope>
    <source>
        <strain evidence="2 3">RN42</strain>
    </source>
</reference>
<feature type="compositionally biased region" description="Polar residues" evidence="1">
    <location>
        <begin position="48"/>
        <end position="77"/>
    </location>
</feature>
<feature type="compositionally biased region" description="Basic residues" evidence="1">
    <location>
        <begin position="139"/>
        <end position="154"/>
    </location>
</feature>
<dbReference type="AlphaFoldDB" id="A0A3N4I7R0"/>
<feature type="region of interest" description="Disordered" evidence="1">
    <location>
        <begin position="46"/>
        <end position="156"/>
    </location>
</feature>
<accession>A0A3N4I7R0</accession>
<evidence type="ECO:0000256" key="1">
    <source>
        <dbReference type="SAM" id="MobiDB-lite"/>
    </source>
</evidence>
<dbReference type="Proteomes" id="UP000275078">
    <property type="component" value="Unassembled WGS sequence"/>
</dbReference>
<sequence>MPKIKKEESPPPPWQPVRFEKGQKRRIKLEQEDSPNTNNIKVRVQSIAALQSPQPDKSEHQANNIPHWQAKKTSTTPVKVKQEPGITHQPKNEPTTTVRIKQESPALYPRTERKIKQETLPPQPKPKPTTTNSLNTRRDKARRMKAQRKVRKQAGRALREVAREVEKAKAFTNAVREKVWELREMEDGWQMNLSGGVHVGWGEGELSVKRE</sequence>